<keyword evidence="3" id="KW-1185">Reference proteome</keyword>
<evidence type="ECO:0000313" key="3">
    <source>
        <dbReference type="Proteomes" id="UP001142325"/>
    </source>
</evidence>
<organism evidence="2 3">
    <name type="scientific">Microbacterium keratanolyticum</name>
    <dbReference type="NCBI Taxonomy" id="67574"/>
    <lineage>
        <taxon>Bacteria</taxon>
        <taxon>Bacillati</taxon>
        <taxon>Actinomycetota</taxon>
        <taxon>Actinomycetes</taxon>
        <taxon>Micrococcales</taxon>
        <taxon>Microbacteriaceae</taxon>
        <taxon>Microbacterium</taxon>
    </lineage>
</organism>
<sequence>MSKSVVALEITEEHVRAVEVRPGRTPLILAAGSVPLPPDSARDSEILDSDAVAIAVRQLWSHAGIKSRSVILALGSRRILVRDYTTQAMTADMMRQALPYQVQDLLPVPIDQAVLDFYPASEVGDQVSGLLVAAVAEQVESLISTLAKAKIEVDVVDLLPFGLARISRALLVPGETAAMIHITDHTTYVVVMLDGIPRFVRIIPVDLPTTTVRARRAAEMQDSLAAQDEFEELLAPAGVGAPLRSRASMRVGGSVTTAPDPNVADLVHQVRNTIRFANERPGAAAVTSVYLSGAGSAIPDVAAAIGQVLGTRVEYVNINMITTSKITLEGEFALDLVGTLGVVYGGTF</sequence>
<dbReference type="InterPro" id="IPR003494">
    <property type="entry name" value="SHS2_FtsA"/>
</dbReference>
<dbReference type="PANTHER" id="PTHR32432">
    <property type="entry name" value="CELL DIVISION PROTEIN FTSA-RELATED"/>
    <property type="match status" value="1"/>
</dbReference>
<dbReference type="GO" id="GO:0051301">
    <property type="term" value="P:cell division"/>
    <property type="evidence" value="ECO:0007669"/>
    <property type="project" value="InterPro"/>
</dbReference>
<dbReference type="InterPro" id="IPR005883">
    <property type="entry name" value="PilM"/>
</dbReference>
<dbReference type="AlphaFoldDB" id="A0A9W6HRN1"/>
<dbReference type="EMBL" id="BSET01000001">
    <property type="protein sequence ID" value="GLK00874.1"/>
    <property type="molecule type" value="Genomic_DNA"/>
</dbReference>
<dbReference type="InterPro" id="IPR043129">
    <property type="entry name" value="ATPase_NBD"/>
</dbReference>
<dbReference type="Proteomes" id="UP001142325">
    <property type="component" value="Unassembled WGS sequence"/>
</dbReference>
<evidence type="ECO:0000313" key="2">
    <source>
        <dbReference type="EMBL" id="GLK00874.1"/>
    </source>
</evidence>
<dbReference type="SMART" id="SM00842">
    <property type="entry name" value="FtsA"/>
    <property type="match status" value="1"/>
</dbReference>
<reference evidence="2" key="2">
    <citation type="submission" date="2023-01" db="EMBL/GenBank/DDBJ databases">
        <authorList>
            <person name="Sun Q."/>
            <person name="Evtushenko L."/>
        </authorList>
    </citation>
    <scope>NUCLEOTIDE SEQUENCE</scope>
    <source>
        <strain evidence="2">VKM Ac-1958</strain>
    </source>
</reference>
<dbReference type="SUPFAM" id="SSF53067">
    <property type="entry name" value="Actin-like ATPase domain"/>
    <property type="match status" value="1"/>
</dbReference>
<protein>
    <recommendedName>
        <fullName evidence="1">SHS2 domain-containing protein</fullName>
    </recommendedName>
</protein>
<dbReference type="Gene3D" id="3.30.420.40">
    <property type="match status" value="2"/>
</dbReference>
<dbReference type="InterPro" id="IPR050696">
    <property type="entry name" value="FtsA/MreB"/>
</dbReference>
<dbReference type="Gene3D" id="3.30.1490.300">
    <property type="match status" value="1"/>
</dbReference>
<dbReference type="CDD" id="cd24049">
    <property type="entry name" value="ASKHA_NBD_PilM"/>
    <property type="match status" value="1"/>
</dbReference>
<gene>
    <name evidence="2" type="ORF">GCM10017596_05890</name>
</gene>
<name>A0A9W6HRN1_9MICO</name>
<feature type="domain" description="SHS2" evidence="1">
    <location>
        <begin position="5"/>
        <end position="167"/>
    </location>
</feature>
<dbReference type="Pfam" id="PF11104">
    <property type="entry name" value="PilM_2"/>
    <property type="match status" value="1"/>
</dbReference>
<dbReference type="RefSeq" id="WP_204938554.1">
    <property type="nucleotide sequence ID" value="NZ_BAAAUM010000001.1"/>
</dbReference>
<dbReference type="PANTHER" id="PTHR32432:SF3">
    <property type="entry name" value="ETHANOLAMINE UTILIZATION PROTEIN EUTJ"/>
    <property type="match status" value="1"/>
</dbReference>
<reference evidence="2" key="1">
    <citation type="journal article" date="2014" name="Int. J. Syst. Evol. Microbiol.">
        <title>Complete genome sequence of Corynebacterium casei LMG S-19264T (=DSM 44701T), isolated from a smear-ripened cheese.</title>
        <authorList>
            <consortium name="US DOE Joint Genome Institute (JGI-PGF)"/>
            <person name="Walter F."/>
            <person name="Albersmeier A."/>
            <person name="Kalinowski J."/>
            <person name="Ruckert C."/>
        </authorList>
    </citation>
    <scope>NUCLEOTIDE SEQUENCE</scope>
    <source>
        <strain evidence="2">VKM Ac-1958</strain>
    </source>
</reference>
<proteinExistence type="predicted"/>
<accession>A0A9W6HRN1</accession>
<comment type="caution">
    <text evidence="2">The sequence shown here is derived from an EMBL/GenBank/DDBJ whole genome shotgun (WGS) entry which is preliminary data.</text>
</comment>
<evidence type="ECO:0000259" key="1">
    <source>
        <dbReference type="SMART" id="SM00842"/>
    </source>
</evidence>